<comment type="caution">
    <text evidence="9">Lacks conserved residue(s) required for the propagation of feature annotation.</text>
</comment>
<evidence type="ECO:0000259" key="10">
    <source>
        <dbReference type="PROSITE" id="PS51012"/>
    </source>
</evidence>
<evidence type="ECO:0000256" key="3">
    <source>
        <dbReference type="ARBA" id="ARBA00022448"/>
    </source>
</evidence>
<feature type="transmembrane region" description="Helical" evidence="9">
    <location>
        <begin position="147"/>
        <end position="167"/>
    </location>
</feature>
<name>A0AAP9J4J2_PANTH</name>
<evidence type="ECO:0000256" key="5">
    <source>
        <dbReference type="ARBA" id="ARBA00022519"/>
    </source>
</evidence>
<dbReference type="Proteomes" id="UP000315377">
    <property type="component" value="Chromosome"/>
</dbReference>
<sequence length="258" mass="30041">MNQYLSNLFKYKDLFFELVRKDIKLKYRNSVLGILWSMLNPLLMMVVLSIVFATLFKNEIPHFAVYVLIGRIVYQFFSEATNFAMDSIYANGQLIKKVYVPKYFFPLSRVCSSFITTFVALVPLGAVMIVTGLSFRWINLMFLFPMLYLLIISAGIGLILASINVFFKDMKHFYSIILMVVMYMTPIFYPASIIPEKYMPLIMINPLFTIVNMFRDVMMNGVAPDLMSHLLCIAYMLIYGVLGLFVFYKSQDRFIYHL</sequence>
<dbReference type="Pfam" id="PF01061">
    <property type="entry name" value="ABC2_membrane"/>
    <property type="match status" value="1"/>
</dbReference>
<proteinExistence type="inferred from homology"/>
<dbReference type="InterPro" id="IPR000412">
    <property type="entry name" value="ABC_2_transport"/>
</dbReference>
<keyword evidence="6 9" id="KW-0812">Transmembrane</keyword>
<evidence type="ECO:0000256" key="4">
    <source>
        <dbReference type="ARBA" id="ARBA00022475"/>
    </source>
</evidence>
<feature type="transmembrane region" description="Helical" evidence="9">
    <location>
        <begin position="226"/>
        <end position="248"/>
    </location>
</feature>
<feature type="transmembrane region" description="Helical" evidence="9">
    <location>
        <begin position="173"/>
        <end position="191"/>
    </location>
</feature>
<evidence type="ECO:0000313" key="11">
    <source>
        <dbReference type="EMBL" id="QDM47315.1"/>
    </source>
</evidence>
<dbReference type="PANTHER" id="PTHR30413:SF8">
    <property type="entry name" value="TRANSPORT PERMEASE PROTEIN"/>
    <property type="match status" value="1"/>
</dbReference>
<keyword evidence="4 9" id="KW-1003">Cell membrane</keyword>
<comment type="subcellular location">
    <subcellularLocation>
        <location evidence="1">Cell inner membrane</location>
        <topology evidence="1">Multi-pass membrane protein</topology>
    </subcellularLocation>
    <subcellularLocation>
        <location evidence="9">Cell membrane</location>
        <topology evidence="9">Multi-pass membrane protein</topology>
    </subcellularLocation>
</comment>
<dbReference type="PANTHER" id="PTHR30413">
    <property type="entry name" value="INNER MEMBRANE TRANSPORT PERMEASE"/>
    <property type="match status" value="1"/>
</dbReference>
<feature type="transmembrane region" description="Helical" evidence="9">
    <location>
        <begin position="114"/>
        <end position="135"/>
    </location>
</feature>
<evidence type="ECO:0000256" key="1">
    <source>
        <dbReference type="ARBA" id="ARBA00004429"/>
    </source>
</evidence>
<dbReference type="PRINTS" id="PR00164">
    <property type="entry name" value="ABC2TRNSPORT"/>
</dbReference>
<evidence type="ECO:0000256" key="7">
    <source>
        <dbReference type="ARBA" id="ARBA00022989"/>
    </source>
</evidence>
<dbReference type="EMBL" id="CP041405">
    <property type="protein sequence ID" value="QDM47315.1"/>
    <property type="molecule type" value="Genomic_DNA"/>
</dbReference>
<evidence type="ECO:0000313" key="12">
    <source>
        <dbReference type="Proteomes" id="UP000315377"/>
    </source>
</evidence>
<dbReference type="GO" id="GO:0140359">
    <property type="term" value="F:ABC-type transporter activity"/>
    <property type="evidence" value="ECO:0007669"/>
    <property type="project" value="InterPro"/>
</dbReference>
<evidence type="ECO:0000256" key="2">
    <source>
        <dbReference type="ARBA" id="ARBA00007783"/>
    </source>
</evidence>
<dbReference type="GO" id="GO:0043190">
    <property type="term" value="C:ATP-binding cassette (ABC) transporter complex"/>
    <property type="evidence" value="ECO:0007669"/>
    <property type="project" value="InterPro"/>
</dbReference>
<organism evidence="11 12">
    <name type="scientific">Paenibacillus thiaminolyticus</name>
    <name type="common">Bacillus thiaminolyticus</name>
    <dbReference type="NCBI Taxonomy" id="49283"/>
    <lineage>
        <taxon>Bacteria</taxon>
        <taxon>Bacillati</taxon>
        <taxon>Bacillota</taxon>
        <taxon>Bacilli</taxon>
        <taxon>Bacillales</taxon>
        <taxon>Paenibacillaceae</taxon>
        <taxon>Paenibacillus</taxon>
    </lineage>
</organism>
<gene>
    <name evidence="11" type="ORF">FLT43_14255</name>
</gene>
<keyword evidence="5" id="KW-0997">Cell inner membrane</keyword>
<feature type="transmembrane region" description="Helical" evidence="9">
    <location>
        <begin position="30"/>
        <end position="56"/>
    </location>
</feature>
<keyword evidence="3 9" id="KW-0813">Transport</keyword>
<keyword evidence="8 9" id="KW-0472">Membrane</keyword>
<keyword evidence="7 9" id="KW-1133">Transmembrane helix</keyword>
<protein>
    <recommendedName>
        <fullName evidence="9">Transport permease protein</fullName>
    </recommendedName>
</protein>
<dbReference type="GO" id="GO:0015920">
    <property type="term" value="P:lipopolysaccharide transport"/>
    <property type="evidence" value="ECO:0007669"/>
    <property type="project" value="TreeGrafter"/>
</dbReference>
<dbReference type="InterPro" id="IPR047817">
    <property type="entry name" value="ABC2_TM_bact-type"/>
</dbReference>
<evidence type="ECO:0000256" key="8">
    <source>
        <dbReference type="ARBA" id="ARBA00023136"/>
    </source>
</evidence>
<evidence type="ECO:0000256" key="9">
    <source>
        <dbReference type="RuleBase" id="RU361157"/>
    </source>
</evidence>
<feature type="domain" description="ABC transmembrane type-2" evidence="10">
    <location>
        <begin position="32"/>
        <end position="250"/>
    </location>
</feature>
<accession>A0AAP9J4J2</accession>
<reference evidence="11 12" key="1">
    <citation type="submission" date="2019-07" db="EMBL/GenBank/DDBJ databases">
        <title>Paenibacillus thiaminolyticus NRRL B-4156.</title>
        <authorList>
            <person name="Hehnly C."/>
            <person name="Zhang L."/>
        </authorList>
    </citation>
    <scope>NUCLEOTIDE SEQUENCE [LARGE SCALE GENOMIC DNA]</scope>
    <source>
        <strain evidence="11 12">NRRL B-4156</strain>
    </source>
</reference>
<dbReference type="InterPro" id="IPR013525">
    <property type="entry name" value="ABC2_TM"/>
</dbReference>
<dbReference type="PROSITE" id="PS51012">
    <property type="entry name" value="ABC_TM2"/>
    <property type="match status" value="1"/>
</dbReference>
<comment type="similarity">
    <text evidence="2 9">Belongs to the ABC-2 integral membrane protein family.</text>
</comment>
<evidence type="ECO:0000256" key="6">
    <source>
        <dbReference type="ARBA" id="ARBA00022692"/>
    </source>
</evidence>
<dbReference type="AlphaFoldDB" id="A0AAP9J4J2"/>